<dbReference type="EMBL" id="FNVB01000021">
    <property type="protein sequence ID" value="SEG98712.1"/>
    <property type="molecule type" value="Genomic_DNA"/>
</dbReference>
<keyword evidence="3" id="KW-1185">Reference proteome</keyword>
<dbReference type="AlphaFoldDB" id="A0A1H6ELH6"/>
<evidence type="ECO:0000313" key="4">
    <source>
        <dbReference type="Proteomes" id="UP000236729"/>
    </source>
</evidence>
<proteinExistence type="predicted"/>
<sequence length="91" mass="10054">MSNLCQKNHLMAIRCVECVAQTISGMTLEAVENWWEQGVITQDALDGYRHVWAISAARSATYDHWKALPSTPEGQHYARAIVAALPSGRGN</sequence>
<evidence type="ECO:0000313" key="1">
    <source>
        <dbReference type="EMBL" id="SEG98712.1"/>
    </source>
</evidence>
<organism evidence="1 4">
    <name type="scientific">Saccharopolyspora kobensis</name>
    <dbReference type="NCBI Taxonomy" id="146035"/>
    <lineage>
        <taxon>Bacteria</taxon>
        <taxon>Bacillati</taxon>
        <taxon>Actinomycetota</taxon>
        <taxon>Actinomycetes</taxon>
        <taxon>Pseudonocardiales</taxon>
        <taxon>Pseudonocardiaceae</taxon>
        <taxon>Saccharopolyspora</taxon>
    </lineage>
</organism>
<name>A0A1H6ELH6_9PSEU</name>
<evidence type="ECO:0000313" key="3">
    <source>
        <dbReference type="Proteomes" id="UP000199690"/>
    </source>
</evidence>
<gene>
    <name evidence="1" type="ORF">SAMN02982929_07197</name>
    <name evidence="2" type="ORF">SAMN05216506_103171</name>
</gene>
<reference evidence="3 4" key="1">
    <citation type="submission" date="2016-10" db="EMBL/GenBank/DDBJ databases">
        <authorList>
            <person name="Varghese N."/>
            <person name="Submissions S."/>
        </authorList>
    </citation>
    <scope>NUCLEOTIDE SEQUENCE [LARGE SCALE GENOMIC DNA]</scope>
    <source>
        <strain evidence="4">ATCC 20501</strain>
        <strain evidence="2 3">CGMCC 4.3529</strain>
    </source>
</reference>
<evidence type="ECO:0000313" key="2">
    <source>
        <dbReference type="EMBL" id="SFD23540.1"/>
    </source>
</evidence>
<accession>A0A1I1QZT9</accession>
<dbReference type="Proteomes" id="UP000236729">
    <property type="component" value="Unassembled WGS sequence"/>
</dbReference>
<protein>
    <submittedName>
        <fullName evidence="1">Uncharacterized protein</fullName>
    </submittedName>
</protein>
<dbReference type="EMBL" id="FOME01000003">
    <property type="protein sequence ID" value="SFD23540.1"/>
    <property type="molecule type" value="Genomic_DNA"/>
</dbReference>
<reference evidence="1" key="2">
    <citation type="submission" date="2016-10" db="EMBL/GenBank/DDBJ databases">
        <authorList>
            <person name="de Groot N.N."/>
        </authorList>
    </citation>
    <scope>NUCLEOTIDE SEQUENCE [LARGE SCALE GENOMIC DNA]</scope>
    <source>
        <strain evidence="1">ATCC 20501</strain>
    </source>
</reference>
<dbReference type="RefSeq" id="WP_103908201.1">
    <property type="nucleotide sequence ID" value="NZ_FNVB01000021.1"/>
</dbReference>
<dbReference type="SMR" id="A0A1H6ELH6"/>
<accession>A0A1H6ELH6</accession>
<dbReference type="Proteomes" id="UP000199690">
    <property type="component" value="Unassembled WGS sequence"/>
</dbReference>